<evidence type="ECO:0000313" key="2">
    <source>
        <dbReference type="Proteomes" id="UP001183809"/>
    </source>
</evidence>
<comment type="caution">
    <text evidence="1">The sequence shown here is derived from an EMBL/GenBank/DDBJ whole genome shotgun (WGS) entry which is preliminary data.</text>
</comment>
<evidence type="ECO:0000313" key="1">
    <source>
        <dbReference type="EMBL" id="MDT0468811.1"/>
    </source>
</evidence>
<organism evidence="1 2">
    <name type="scientific">Streptomyces gibsoniae</name>
    <dbReference type="NCBI Taxonomy" id="3075529"/>
    <lineage>
        <taxon>Bacteria</taxon>
        <taxon>Bacillati</taxon>
        <taxon>Actinomycetota</taxon>
        <taxon>Actinomycetes</taxon>
        <taxon>Kitasatosporales</taxon>
        <taxon>Streptomycetaceae</taxon>
        <taxon>Streptomyces</taxon>
    </lineage>
</organism>
<sequence>MTSEENTLETAVAALHAAQEAVHAARRILTAAIVAAYRAGEPVAGISERTGQDITSIRNLLAASRSSRQG</sequence>
<accession>A0ABU2U702</accession>
<gene>
    <name evidence="1" type="ORF">RM764_38545</name>
</gene>
<dbReference type="EMBL" id="JAVREY010000084">
    <property type="protein sequence ID" value="MDT0468811.1"/>
    <property type="molecule type" value="Genomic_DNA"/>
</dbReference>
<reference evidence="2" key="1">
    <citation type="submission" date="2023-07" db="EMBL/GenBank/DDBJ databases">
        <title>30 novel species of actinomycetes from the DSMZ collection.</title>
        <authorList>
            <person name="Nouioui I."/>
        </authorList>
    </citation>
    <scope>NUCLEOTIDE SEQUENCE [LARGE SCALE GENOMIC DNA]</scope>
    <source>
        <strain evidence="2">DSM 41699</strain>
    </source>
</reference>
<keyword evidence="2" id="KW-1185">Reference proteome</keyword>
<dbReference type="Proteomes" id="UP001183809">
    <property type="component" value="Unassembled WGS sequence"/>
</dbReference>
<protein>
    <submittedName>
        <fullName evidence="1">Uncharacterized protein</fullName>
    </submittedName>
</protein>
<name>A0ABU2U702_9ACTN</name>
<proteinExistence type="predicted"/>
<dbReference type="RefSeq" id="WP_311700255.1">
    <property type="nucleotide sequence ID" value="NZ_JAVREY010000084.1"/>
</dbReference>